<dbReference type="Proteomes" id="UP000007110">
    <property type="component" value="Unassembled WGS sequence"/>
</dbReference>
<dbReference type="GO" id="GO:0004519">
    <property type="term" value="F:endonuclease activity"/>
    <property type="evidence" value="ECO:0007669"/>
    <property type="project" value="InterPro"/>
</dbReference>
<dbReference type="Pfam" id="PF04031">
    <property type="entry name" value="Las1"/>
    <property type="match status" value="1"/>
</dbReference>
<dbReference type="GO" id="GO:0000470">
    <property type="term" value="P:maturation of LSU-rRNA"/>
    <property type="evidence" value="ECO:0000318"/>
    <property type="project" value="GO_Central"/>
</dbReference>
<accession>A0A7M7N4D1</accession>
<dbReference type="GeneID" id="100887944"/>
<dbReference type="OMA" id="NYQLVAW"/>
<dbReference type="AlphaFoldDB" id="A0A7M7N4D1"/>
<evidence type="ECO:0000313" key="2">
    <source>
        <dbReference type="EnsemblMetazoa" id="XP_030829891"/>
    </source>
</evidence>
<dbReference type="GO" id="GO:0000460">
    <property type="term" value="P:maturation of 5.8S rRNA"/>
    <property type="evidence" value="ECO:0000318"/>
    <property type="project" value="GO_Central"/>
</dbReference>
<dbReference type="InterPro" id="IPR007174">
    <property type="entry name" value="Las1"/>
</dbReference>
<dbReference type="RefSeq" id="XP_030829891.1">
    <property type="nucleotide sequence ID" value="XM_030974031.1"/>
</dbReference>
<dbReference type="InParanoid" id="A0A7M7N4D1"/>
<dbReference type="PANTHER" id="PTHR15002:SF0">
    <property type="entry name" value="RIBOSOMAL BIOGENESIS PROTEIN LAS1L"/>
    <property type="match status" value="1"/>
</dbReference>
<evidence type="ECO:0000256" key="1">
    <source>
        <dbReference type="SAM" id="MobiDB-lite"/>
    </source>
</evidence>
<reference evidence="2" key="2">
    <citation type="submission" date="2021-01" db="UniProtKB">
        <authorList>
            <consortium name="EnsemblMetazoa"/>
        </authorList>
    </citation>
    <scope>IDENTIFICATION</scope>
</reference>
<evidence type="ECO:0000313" key="3">
    <source>
        <dbReference type="Proteomes" id="UP000007110"/>
    </source>
</evidence>
<dbReference type="OrthoDB" id="10263222at2759"/>
<dbReference type="KEGG" id="spu:100887944"/>
<organism evidence="2 3">
    <name type="scientific">Strongylocentrotus purpuratus</name>
    <name type="common">Purple sea urchin</name>
    <dbReference type="NCBI Taxonomy" id="7668"/>
    <lineage>
        <taxon>Eukaryota</taxon>
        <taxon>Metazoa</taxon>
        <taxon>Echinodermata</taxon>
        <taxon>Eleutherozoa</taxon>
        <taxon>Echinozoa</taxon>
        <taxon>Echinoidea</taxon>
        <taxon>Euechinoidea</taxon>
        <taxon>Echinacea</taxon>
        <taxon>Camarodonta</taxon>
        <taxon>Echinidea</taxon>
        <taxon>Strongylocentrotidae</taxon>
        <taxon>Strongylocentrotus</taxon>
    </lineage>
</organism>
<feature type="region of interest" description="Disordered" evidence="1">
    <location>
        <begin position="261"/>
        <end position="281"/>
    </location>
</feature>
<proteinExistence type="predicted"/>
<dbReference type="GO" id="GO:0005634">
    <property type="term" value="C:nucleus"/>
    <property type="evidence" value="ECO:0000318"/>
    <property type="project" value="GO_Central"/>
</dbReference>
<dbReference type="PANTHER" id="PTHR15002">
    <property type="entry name" value="RIBOSOMAL BIOGENESIS PROTEIN LAS1L"/>
    <property type="match status" value="1"/>
</dbReference>
<dbReference type="GO" id="GO:0090730">
    <property type="term" value="C:Las1 complex"/>
    <property type="evidence" value="ECO:0007669"/>
    <property type="project" value="InterPro"/>
</dbReference>
<dbReference type="EnsemblMetazoa" id="XM_030974031">
    <property type="protein sequence ID" value="XP_030829891"/>
    <property type="gene ID" value="LOC100887944"/>
</dbReference>
<sequence length="431" mass="48790">MPEEGATNTFQMACTLAITRFVNLLTEEQQKFGRGKPVHEVALKIGLPKWIVDIRHQGTHGHMPKREVLESALRFGLNWLKVTFWEAHIKEMCTDKQVQDDDFDLKLREKIRGITAEYMDYMVNARTLVNGRPQHPGKEILQKLNKPLRNYASKNYLAYLLTQDGYLVPTPDQEKALCITSGMNDSRSEDLPTSLVNFWGPLLDFARPCGLEHLIIDSIINQLSRITSGGSSGDAKEGPVVRYLLGWAKNLMKRNAVTLRSDPVNRGTPPQKRNRREASEWSKTLKKCIEKPNKHNMNLLPCLLELQDPRLGKTAEETLIKIAKAMVHGPNGMTLPTNGLPSLDDIEAMIESRRNCRGNPMLDMLSAGRRDAQNRTVVDATDPWHVTNDLVDWSHTPLGVLPWQPDNPDFFQLSVPTSNMKKRKLSSDSLE</sequence>
<name>A0A7M7N4D1_STRPU</name>
<protein>
    <submittedName>
        <fullName evidence="2">Uncharacterized protein</fullName>
    </submittedName>
</protein>
<keyword evidence="3" id="KW-1185">Reference proteome</keyword>
<reference evidence="3" key="1">
    <citation type="submission" date="2015-02" db="EMBL/GenBank/DDBJ databases">
        <title>Genome sequencing for Strongylocentrotus purpuratus.</title>
        <authorList>
            <person name="Murali S."/>
            <person name="Liu Y."/>
            <person name="Vee V."/>
            <person name="English A."/>
            <person name="Wang M."/>
            <person name="Skinner E."/>
            <person name="Han Y."/>
            <person name="Muzny D.M."/>
            <person name="Worley K.C."/>
            <person name="Gibbs R.A."/>
        </authorList>
    </citation>
    <scope>NUCLEOTIDE SEQUENCE</scope>
</reference>